<reference evidence="1" key="1">
    <citation type="submission" date="2016-04" db="EMBL/GenBank/DDBJ databases">
        <authorList>
            <person name="Calderon-Fernandez G.M.Sr."/>
        </authorList>
    </citation>
    <scope>NUCLEOTIDE SEQUENCE</scope>
    <source>
        <strain evidence="1">Int1</strain>
        <tissue evidence="1">Integument</tissue>
    </source>
</reference>
<reference evidence="1" key="2">
    <citation type="journal article" date="2017" name="J. Med. Entomol.">
        <title>Transcriptome Analysis of the Triatoma infestans (Hemiptera: Reduviidae) Integument.</title>
        <authorList>
            <person name="Calderon-Fernandez G.M."/>
            <person name="Moriconi D.E."/>
            <person name="Dulbecco A.B."/>
            <person name="Juarez M.P."/>
        </authorList>
    </citation>
    <scope>NUCLEOTIDE SEQUENCE</scope>
    <source>
        <strain evidence="1">Int1</strain>
        <tissue evidence="1">Integument</tissue>
    </source>
</reference>
<organism evidence="1">
    <name type="scientific">Triatoma infestans</name>
    <name type="common">Assassin bug</name>
    <dbReference type="NCBI Taxonomy" id="30076"/>
    <lineage>
        <taxon>Eukaryota</taxon>
        <taxon>Metazoa</taxon>
        <taxon>Ecdysozoa</taxon>
        <taxon>Arthropoda</taxon>
        <taxon>Hexapoda</taxon>
        <taxon>Insecta</taxon>
        <taxon>Pterygota</taxon>
        <taxon>Neoptera</taxon>
        <taxon>Paraneoptera</taxon>
        <taxon>Hemiptera</taxon>
        <taxon>Heteroptera</taxon>
        <taxon>Panheteroptera</taxon>
        <taxon>Cimicomorpha</taxon>
        <taxon>Reduviidae</taxon>
        <taxon>Triatominae</taxon>
        <taxon>Triatoma</taxon>
    </lineage>
</organism>
<sequence length="235" mass="28173">LPQNTTNDNASGIPPYEGTIREEGGWYHSPYGEDFVNDIKFLEDFWRVDRPLLRYAMIDDWNQKLEDSWTNSLIKRKLNRNSSNSNTIKKSMTVNELDDHETLMLIIDTIKIPAQINEGIRMLHEFHICRPQLDLKPYIEGFDFYLKRFIIWGLNYYYNVDEQKKRKGGPSNMRVEFQPVTEEQEHDAKMKKLSCKMLQTVHEMNQVSDLYWNILLDWFTEYYDFKLNNTSYMEK</sequence>
<name>A0A161MMP1_TRIIF</name>
<dbReference type="AlphaFoldDB" id="A0A161MMP1"/>
<evidence type="ECO:0000313" key="1">
    <source>
        <dbReference type="EMBL" id="JAR99088.1"/>
    </source>
</evidence>
<protein>
    <submittedName>
        <fullName evidence="1">Uncharacterized protein</fullName>
    </submittedName>
</protein>
<dbReference type="EMBL" id="GEMB01004178">
    <property type="protein sequence ID" value="JAR99088.1"/>
    <property type="molecule type" value="Transcribed_RNA"/>
</dbReference>
<accession>A0A161MMP1</accession>
<feature type="non-terminal residue" evidence="1">
    <location>
        <position position="1"/>
    </location>
</feature>
<proteinExistence type="predicted"/>